<name>A0A6S6R0X1_9FIRM</name>
<dbReference type="Proteomes" id="UP000515561">
    <property type="component" value="Chromosome"/>
</dbReference>
<dbReference type="RefSeq" id="WP_184093478.1">
    <property type="nucleotide sequence ID" value="NZ_AP023367.1"/>
</dbReference>
<keyword evidence="2" id="KW-1185">Reference proteome</keyword>
<organism evidence="1 2">
    <name type="scientific">Anaerocolumna cellulosilytica</name>
    <dbReference type="NCBI Taxonomy" id="433286"/>
    <lineage>
        <taxon>Bacteria</taxon>
        <taxon>Bacillati</taxon>
        <taxon>Bacillota</taxon>
        <taxon>Clostridia</taxon>
        <taxon>Lachnospirales</taxon>
        <taxon>Lachnospiraceae</taxon>
        <taxon>Anaerocolumna</taxon>
    </lineage>
</organism>
<gene>
    <name evidence="1" type="ORF">acsn021_32650</name>
</gene>
<proteinExistence type="predicted"/>
<reference evidence="1 2" key="1">
    <citation type="journal article" date="2016" name="Int. J. Syst. Evol. Microbiol.">
        <title>Descriptions of Anaerotaenia torta gen. nov., sp. nov. and Anaerocolumna cellulosilytica gen. nov., sp. nov. isolated from a methanogenic reactor of cattle waste.</title>
        <authorList>
            <person name="Uek A."/>
            <person name="Ohtaki Y."/>
            <person name="Kaku N."/>
            <person name="Ueki K."/>
        </authorList>
    </citation>
    <scope>NUCLEOTIDE SEQUENCE [LARGE SCALE GENOMIC DNA]</scope>
    <source>
        <strain evidence="1 2">SN021</strain>
    </source>
</reference>
<evidence type="ECO:0000313" key="1">
    <source>
        <dbReference type="EMBL" id="BCJ95696.1"/>
    </source>
</evidence>
<dbReference type="KEGG" id="acel:acsn021_32650"/>
<dbReference type="EMBL" id="AP023367">
    <property type="protein sequence ID" value="BCJ95696.1"/>
    <property type="molecule type" value="Genomic_DNA"/>
</dbReference>
<evidence type="ECO:0000313" key="2">
    <source>
        <dbReference type="Proteomes" id="UP000515561"/>
    </source>
</evidence>
<accession>A0A6S6R0X1</accession>
<protein>
    <submittedName>
        <fullName evidence="1">Uncharacterized protein</fullName>
    </submittedName>
</protein>
<dbReference type="AlphaFoldDB" id="A0A6S6R0X1"/>
<sequence length="147" mass="17561">MEYYEDFSMQLRKELEELPRDYTRQMATRNWDVLIDLILNFNIGRFLIFMDNYNKGIPDKIRITKFGVDGPATTSILYFDGNIVIYVVDDTRYPTNEFYTYYGNYITVNKRNYHDNQIIIDYNLIPLDGSREMPILSIWAGLKPQER</sequence>